<dbReference type="InterPro" id="IPR000182">
    <property type="entry name" value="GNAT_dom"/>
</dbReference>
<evidence type="ECO:0000313" key="4">
    <source>
        <dbReference type="EMBL" id="MFB5190228.1"/>
    </source>
</evidence>
<dbReference type="EMBL" id="JBDXSU010000005">
    <property type="protein sequence ID" value="MFB5190228.1"/>
    <property type="molecule type" value="Genomic_DNA"/>
</dbReference>
<dbReference type="InterPro" id="IPR050832">
    <property type="entry name" value="Bact_Acetyltransf"/>
</dbReference>
<proteinExistence type="predicted"/>
<feature type="domain" description="N-acetyltransferase" evidence="3">
    <location>
        <begin position="1"/>
        <end position="133"/>
    </location>
</feature>
<dbReference type="Pfam" id="PF00583">
    <property type="entry name" value="Acetyltransf_1"/>
    <property type="match status" value="1"/>
</dbReference>
<organism evidence="4 5">
    <name type="scientific">Alicyclobacillus fastidiosus</name>
    <dbReference type="NCBI Taxonomy" id="392011"/>
    <lineage>
        <taxon>Bacteria</taxon>
        <taxon>Bacillati</taxon>
        <taxon>Bacillota</taxon>
        <taxon>Bacilli</taxon>
        <taxon>Bacillales</taxon>
        <taxon>Alicyclobacillaceae</taxon>
        <taxon>Alicyclobacillus</taxon>
    </lineage>
</organism>
<protein>
    <submittedName>
        <fullName evidence="4">GNAT family N-acetyltransferase</fullName>
        <ecNumber evidence="4">2.3.1.-</ecNumber>
    </submittedName>
</protein>
<keyword evidence="5" id="KW-1185">Reference proteome</keyword>
<dbReference type="Proteomes" id="UP001579974">
    <property type="component" value="Unassembled WGS sequence"/>
</dbReference>
<gene>
    <name evidence="4" type="ORF">KKP3000_003673</name>
</gene>
<evidence type="ECO:0000259" key="3">
    <source>
        <dbReference type="PROSITE" id="PS51186"/>
    </source>
</evidence>
<dbReference type="PANTHER" id="PTHR43877">
    <property type="entry name" value="AMINOALKYLPHOSPHONATE N-ACETYLTRANSFERASE-RELATED-RELATED"/>
    <property type="match status" value="1"/>
</dbReference>
<keyword evidence="1 4" id="KW-0808">Transferase</keyword>
<dbReference type="GO" id="GO:0016746">
    <property type="term" value="F:acyltransferase activity"/>
    <property type="evidence" value="ECO:0007669"/>
    <property type="project" value="UniProtKB-KW"/>
</dbReference>
<dbReference type="CDD" id="cd04301">
    <property type="entry name" value="NAT_SF"/>
    <property type="match status" value="1"/>
</dbReference>
<comment type="caution">
    <text evidence="4">The sequence shown here is derived from an EMBL/GenBank/DDBJ whole genome shotgun (WGS) entry which is preliminary data.</text>
</comment>
<evidence type="ECO:0000313" key="5">
    <source>
        <dbReference type="Proteomes" id="UP001579974"/>
    </source>
</evidence>
<keyword evidence="2 4" id="KW-0012">Acyltransferase</keyword>
<name>A0ABV5AD81_9BACL</name>
<dbReference type="Gene3D" id="3.40.630.30">
    <property type="match status" value="1"/>
</dbReference>
<dbReference type="PROSITE" id="PS51186">
    <property type="entry name" value="GNAT"/>
    <property type="match status" value="1"/>
</dbReference>
<dbReference type="EC" id="2.3.1.-" evidence="4"/>
<evidence type="ECO:0000256" key="2">
    <source>
        <dbReference type="ARBA" id="ARBA00023315"/>
    </source>
</evidence>
<sequence length="139" mass="15548">MCLAIRRAVFMDEQGVSEDEEIDDQDAIGVGHHVLVVDDGGRAVATARYKLYDERTAKIQRVAVLQPYRKYGYGRVVMDAVEQLAARDGFRVAVLDAQCHAEGFYKRLGYETISDTPFLDAGILHVRMNKPIKVSSTVE</sequence>
<dbReference type="RefSeq" id="WP_275477010.1">
    <property type="nucleotide sequence ID" value="NZ_CP162940.1"/>
</dbReference>
<dbReference type="InterPro" id="IPR016181">
    <property type="entry name" value="Acyl_CoA_acyltransferase"/>
</dbReference>
<dbReference type="SUPFAM" id="SSF55729">
    <property type="entry name" value="Acyl-CoA N-acyltransferases (Nat)"/>
    <property type="match status" value="1"/>
</dbReference>
<evidence type="ECO:0000256" key="1">
    <source>
        <dbReference type="ARBA" id="ARBA00022679"/>
    </source>
</evidence>
<accession>A0ABV5AD81</accession>
<reference evidence="4 5" key="1">
    <citation type="journal article" date="2024" name="Int. J. Mol. Sci.">
        <title>Exploration of Alicyclobacillus spp. Genome in Search of Antibiotic Resistance.</title>
        <authorList>
            <person name="Bucka-Kolendo J."/>
            <person name="Kiousi D.E."/>
            <person name="Dekowska A."/>
            <person name="Mikolajczuk-Szczyrba A."/>
            <person name="Karadedos D.M."/>
            <person name="Michael P."/>
            <person name="Galanis A."/>
            <person name="Sokolowska B."/>
        </authorList>
    </citation>
    <scope>NUCLEOTIDE SEQUENCE [LARGE SCALE GENOMIC DNA]</scope>
    <source>
        <strain evidence="4 5">KKP 3000</strain>
    </source>
</reference>